<dbReference type="InterPro" id="IPR007121">
    <property type="entry name" value="RNA_pol_bsu_CS"/>
</dbReference>
<keyword evidence="8" id="KW-0933">Apicoplast</keyword>
<keyword evidence="4" id="KW-0808">Transferase</keyword>
<evidence type="ECO:0000259" key="7">
    <source>
        <dbReference type="Pfam" id="PF00562"/>
    </source>
</evidence>
<dbReference type="Gene3D" id="2.40.50.100">
    <property type="match status" value="1"/>
</dbReference>
<dbReference type="GO" id="GO:0003899">
    <property type="term" value="F:DNA-directed RNA polymerase activity"/>
    <property type="evidence" value="ECO:0007669"/>
    <property type="project" value="UniProtKB-EC"/>
</dbReference>
<geneLocation type="apicoplast" evidence="8"/>
<keyword evidence="9" id="KW-1185">Reference proteome</keyword>
<dbReference type="GO" id="GO:0006351">
    <property type="term" value="P:DNA-templated transcription"/>
    <property type="evidence" value="ECO:0007669"/>
    <property type="project" value="InterPro"/>
</dbReference>
<evidence type="ECO:0000256" key="6">
    <source>
        <dbReference type="ARBA" id="ARBA00023163"/>
    </source>
</evidence>
<comment type="caution">
    <text evidence="8">The sequence shown here is derived from an EMBL/GenBank/DDBJ whole genome shotgun (WGS) entry which is preliminary data.</text>
</comment>
<dbReference type="InterPro" id="IPR007120">
    <property type="entry name" value="DNA-dir_RNAP_su2_dom"/>
</dbReference>
<dbReference type="EC" id="2.7.7.6" evidence="2"/>
<evidence type="ECO:0000256" key="4">
    <source>
        <dbReference type="ARBA" id="ARBA00022679"/>
    </source>
</evidence>
<reference evidence="8 9" key="1">
    <citation type="submission" date="2021-06" db="EMBL/GenBank/DDBJ databases">
        <title>Genome sequence of Babesia caballi.</title>
        <authorList>
            <person name="Yamagishi J."/>
            <person name="Kidaka T."/>
            <person name="Ochi A."/>
        </authorList>
    </citation>
    <scope>NUCLEOTIDE SEQUENCE [LARGE SCALE GENOMIC DNA]</scope>
    <source>
        <strain evidence="8">USDA-D6B2</strain>
    </source>
</reference>
<organism evidence="8 9">
    <name type="scientific">Babesia caballi</name>
    <dbReference type="NCBI Taxonomy" id="5871"/>
    <lineage>
        <taxon>Eukaryota</taxon>
        <taxon>Sar</taxon>
        <taxon>Alveolata</taxon>
        <taxon>Apicomplexa</taxon>
        <taxon>Aconoidasida</taxon>
        <taxon>Piroplasmida</taxon>
        <taxon>Babesiidae</taxon>
        <taxon>Babesia</taxon>
    </lineage>
</organism>
<evidence type="ECO:0000256" key="2">
    <source>
        <dbReference type="ARBA" id="ARBA00012418"/>
    </source>
</evidence>
<keyword evidence="6" id="KW-0804">Transcription</keyword>
<evidence type="ECO:0000256" key="1">
    <source>
        <dbReference type="ARBA" id="ARBA00006835"/>
    </source>
</evidence>
<protein>
    <recommendedName>
        <fullName evidence="2">DNA-directed RNA polymerase</fullName>
        <ecNumber evidence="2">2.7.7.6</ecNumber>
    </recommendedName>
</protein>
<dbReference type="PROSITE" id="PS01166">
    <property type="entry name" value="RNA_POL_BETA"/>
    <property type="match status" value="1"/>
</dbReference>
<dbReference type="Gene3D" id="3.90.1100.10">
    <property type="match status" value="1"/>
</dbReference>
<dbReference type="GO" id="GO:0003677">
    <property type="term" value="F:DNA binding"/>
    <property type="evidence" value="ECO:0007669"/>
    <property type="project" value="InterPro"/>
</dbReference>
<feature type="domain" description="DNA-directed RNA polymerase subunit 2 hybrid-binding" evidence="7">
    <location>
        <begin position="521"/>
        <end position="889"/>
    </location>
</feature>
<dbReference type="GO" id="GO:0032549">
    <property type="term" value="F:ribonucleoside binding"/>
    <property type="evidence" value="ECO:0007669"/>
    <property type="project" value="InterPro"/>
</dbReference>
<dbReference type="Pfam" id="PF00562">
    <property type="entry name" value="RNA_pol_Rpb2_6"/>
    <property type="match status" value="1"/>
</dbReference>
<dbReference type="GO" id="GO:0000428">
    <property type="term" value="C:DNA-directed RNA polymerase complex"/>
    <property type="evidence" value="ECO:0007669"/>
    <property type="project" value="UniProtKB-KW"/>
</dbReference>
<dbReference type="EMBL" id="BPLF01000008">
    <property type="protein sequence ID" value="GIX66467.1"/>
    <property type="molecule type" value="Genomic_DNA"/>
</dbReference>
<dbReference type="Proteomes" id="UP001497744">
    <property type="component" value="Unassembled WGS sequence"/>
</dbReference>
<proteinExistence type="inferred from homology"/>
<keyword evidence="8" id="KW-0934">Plastid</keyword>
<evidence type="ECO:0000313" key="9">
    <source>
        <dbReference type="Proteomes" id="UP001497744"/>
    </source>
</evidence>
<name>A0AAV4M303_BABCB</name>
<dbReference type="SUPFAM" id="SSF64484">
    <property type="entry name" value="beta and beta-prime subunits of DNA dependent RNA-polymerase"/>
    <property type="match status" value="1"/>
</dbReference>
<dbReference type="PANTHER" id="PTHR20856">
    <property type="entry name" value="DNA-DIRECTED RNA POLYMERASE I SUBUNIT 2"/>
    <property type="match status" value="1"/>
</dbReference>
<dbReference type="AlphaFoldDB" id="A0AAV4M303"/>
<dbReference type="InterPro" id="IPR015712">
    <property type="entry name" value="DNA-dir_RNA_pol_su2"/>
</dbReference>
<evidence type="ECO:0000256" key="3">
    <source>
        <dbReference type="ARBA" id="ARBA00022478"/>
    </source>
</evidence>
<keyword evidence="3" id="KW-0240">DNA-directed RNA polymerase</keyword>
<dbReference type="InterPro" id="IPR037033">
    <property type="entry name" value="DNA-dir_RNAP_su2_hyb_sf"/>
</dbReference>
<comment type="similarity">
    <text evidence="1">Belongs to the RNA polymerase beta chain family.</text>
</comment>
<evidence type="ECO:0000313" key="8">
    <source>
        <dbReference type="EMBL" id="GIX66467.1"/>
    </source>
</evidence>
<accession>A0AAV4M303</accession>
<dbReference type="Gene3D" id="2.40.270.10">
    <property type="entry name" value="DNA-directed RNA polymerase, subunit 2, domain 6"/>
    <property type="match status" value="1"/>
</dbReference>
<evidence type="ECO:0000256" key="5">
    <source>
        <dbReference type="ARBA" id="ARBA00022695"/>
    </source>
</evidence>
<gene>
    <name evidence="8" type="ORF">BcabD6B2_59040</name>
</gene>
<sequence>MFNIKEYSPIYKIYINNILNNLFTLFTNIIKYNNKRIKRKNKINKNNIKIYFNLISIKSVEHINYNSYYILKNLTSYYSINIPIKFHLYNGSKTFNINYNILNIPKINQTGDIFINGHTRTPILYLKTIIKHIKFIFNKNEYKKYLIYLDKFYYLYIYIKDNKYIYIVNSENHSIDLNIYFIKNVIYDIKFNFSIYKFINLLNIINSNKYNDNFYLSLTLNTQEYIVSTLYIDIVHILNKFTNIKYNKTTFICSDDISNKSVNNVCDNMFDLIKKSLSLKVFIDYLHSISKISDNNNSLDIKLFRENFLINPSIHYTDQLNLLSYVHNKFKINLFGYSTFSDSTFAVPKELRIMQYNYLNFMNIMYTVDGEKCGILSTITTNTIEDKNKKLNTVLINKKKFNNNIYLDFYSKNLYSVTANKQNIIKKSINFKLSNIEVIENGEFKIIKLKKLNTELDINFNNIFNITELVIPFLLNNDICRSLMGSKMHTQAMPLIYPDNQYVYTKYNKITNLFINKYIISKNSGIVVYVTNYKITILDEKNRYINYYLCPYNINDYNSYSSYKPSVWKGEKISVGTVIAVPCDLKNYEFTLGFNNNVNYSFYYGYEHEDSIILNKNIVCKNILASLSFSVDDLDLSYTNSKNIDLLCSKTNDNIYYLYKIVYSTYKKLKKQQKSIGRRVLFKNRTIKVKRKLWFKHINVYSSTSLERLIKYECLFYGLYDKLSKTSLYLNLKLFLISINNIYIGDKLCGRHGNKGTVSKIVENINMPYTSNDCSPFIITSPVGAVSRMNVGQFLEGSCGNISKENNIRIKTPINVFGSYLYSNLYIKSLYNNFNNKYINRKKIFYKNVFRDFKTGYKLKNLTYNVLLYFFKLIHTSKSKFRYKGLNRSNILQQFDNNSTSQKFGEMEIWSLESHGVSYNTKELSLVKTDYNFLSKFYNKNNIICSKSFKNLLIELKSILINIKFNKYYNVLNDYYKYSVL</sequence>
<keyword evidence="5" id="KW-0548">Nucleotidyltransferase</keyword>